<dbReference type="EMBL" id="JMKJ01000443">
    <property type="protein sequence ID" value="KGG50986.1"/>
    <property type="molecule type" value="Genomic_DNA"/>
</dbReference>
<protein>
    <recommendedName>
        <fullName evidence="1">C2H2-type domain-containing protein</fullName>
    </recommendedName>
</protein>
<organism evidence="2 3">
    <name type="scientific">Mitosporidium daphniae</name>
    <dbReference type="NCBI Taxonomy" id="1485682"/>
    <lineage>
        <taxon>Eukaryota</taxon>
        <taxon>Fungi</taxon>
        <taxon>Fungi incertae sedis</taxon>
        <taxon>Microsporidia</taxon>
        <taxon>Mitosporidium</taxon>
    </lineage>
</organism>
<dbReference type="AlphaFoldDB" id="A0A098VTF2"/>
<dbReference type="Proteomes" id="UP000029725">
    <property type="component" value="Unassembled WGS sequence"/>
</dbReference>
<dbReference type="VEuPathDB" id="MicrosporidiaDB:DI09_49p160"/>
<evidence type="ECO:0000313" key="3">
    <source>
        <dbReference type="Proteomes" id="UP000029725"/>
    </source>
</evidence>
<dbReference type="GeneID" id="25260129"/>
<reference evidence="2 3" key="1">
    <citation type="submission" date="2014-04" db="EMBL/GenBank/DDBJ databases">
        <title>A new species of microsporidia sheds light on the evolution of extreme parasitism.</title>
        <authorList>
            <person name="Haag K.L."/>
            <person name="James T.Y."/>
            <person name="Larsson R."/>
            <person name="Schaer T.M."/>
            <person name="Refardt D."/>
            <person name="Pombert J.-F."/>
            <person name="Ebert D."/>
        </authorList>
    </citation>
    <scope>NUCLEOTIDE SEQUENCE [LARGE SCALE GENOMIC DNA]</scope>
    <source>
        <strain evidence="2 3">UGP3</strain>
        <tissue evidence="2">Spores</tissue>
    </source>
</reference>
<sequence>MLVCNAAQEGDVEFRKANPKSIPSLKTILRKCPLALFKSNCAMLKRALECGISTEINWALGRISLITSVLGDLKKFEPSDLKKRNLSTSAIQSAQFKNTLILEEYQKLLSEQTFPSDELVSRISYHAFPFFKMIGVLLENPESAVSGLKDLICELSTPSSYYFAMRAEPSIRGFCSWALLRYTQILVIFLNLARSGHVSYLSSFANRSIVLVSSLVEKDSRPLLQCWEALGLSPQPLASLSLIVLELVSCTKVYSSLPFISCLTSIILNSSELAWVYAVRCFKPDFIKSNMLSKQQIASMLERSSYIAISSSKNPIERITALFFIQMLLENSANEAGFSEALLSHLFDTTLHLYLCAVVPCVKASQCSHTVPSQSGSIQLSQSQLALKYLSLSYESHKAVNATEKEATISLKSVYSQYLSWLPHNNEPALSITDLIPLIRQVFPNCIQNLKPIFCQWHNCTYSSLFGIDDHFFSTHAGGNRCKWGDCDQEFPSSDDLARHFCSLHSQIQNIQLADVRVKKDNLIPIEVPDVQLELSRQLLRILELFKRFAAHIRPILCTHLETISMLCFVPSFAGEPAEDAFDRVRICTTLLSLY</sequence>
<evidence type="ECO:0000313" key="2">
    <source>
        <dbReference type="EMBL" id="KGG50986.1"/>
    </source>
</evidence>
<dbReference type="RefSeq" id="XP_013237413.1">
    <property type="nucleotide sequence ID" value="XM_013381959.1"/>
</dbReference>
<dbReference type="PROSITE" id="PS00028">
    <property type="entry name" value="ZINC_FINGER_C2H2_1"/>
    <property type="match status" value="1"/>
</dbReference>
<proteinExistence type="predicted"/>
<evidence type="ECO:0000259" key="1">
    <source>
        <dbReference type="PROSITE" id="PS00028"/>
    </source>
</evidence>
<dbReference type="InterPro" id="IPR013087">
    <property type="entry name" value="Znf_C2H2_type"/>
</dbReference>
<comment type="caution">
    <text evidence="2">The sequence shown here is derived from an EMBL/GenBank/DDBJ whole genome shotgun (WGS) entry which is preliminary data.</text>
</comment>
<feature type="domain" description="C2H2-type" evidence="1">
    <location>
        <begin position="482"/>
        <end position="505"/>
    </location>
</feature>
<gene>
    <name evidence="2" type="ORF">DI09_49p160</name>
</gene>
<keyword evidence="3" id="KW-1185">Reference proteome</keyword>
<dbReference type="HOGENOM" id="CLU_458605_0_0_1"/>
<accession>A0A098VTF2</accession>
<dbReference type="Gene3D" id="3.30.160.60">
    <property type="entry name" value="Classic Zinc Finger"/>
    <property type="match status" value="1"/>
</dbReference>
<name>A0A098VTF2_9MICR</name>